<sequence>ERPRTDPYRPAGPGPHGRRHPQGGHPPPGPGPMQGDDEARDHLDGGQQLPDQGRCPGRRPGGGYPGGQADAEPHPAVPPAAGGLDLRELHHRRRLRRGGSPGGDHRPHRRRDGGHDRLCRRRPHHLRHVQVGRPVHYDHGARPLGEDRRTSRHLPPSGRRGPGV</sequence>
<dbReference type="AlphaFoldDB" id="A0A6J4HYN1"/>
<feature type="non-terminal residue" evidence="2">
    <location>
        <position position="164"/>
    </location>
</feature>
<protein>
    <submittedName>
        <fullName evidence="2">Cyclic pyranopterin monophosphate synthase accessory protein</fullName>
    </submittedName>
</protein>
<evidence type="ECO:0000313" key="2">
    <source>
        <dbReference type="EMBL" id="CAA9236631.1"/>
    </source>
</evidence>
<proteinExistence type="predicted"/>
<accession>A0A6J4HYN1</accession>
<feature type="non-terminal residue" evidence="2">
    <location>
        <position position="1"/>
    </location>
</feature>
<evidence type="ECO:0000256" key="1">
    <source>
        <dbReference type="SAM" id="MobiDB-lite"/>
    </source>
</evidence>
<name>A0A6J4HYN1_9ACTN</name>
<feature type="compositionally biased region" description="Basic residues" evidence="1">
    <location>
        <begin position="106"/>
        <end position="130"/>
    </location>
</feature>
<organism evidence="2">
    <name type="scientific">uncultured Acidimicrobiales bacterium</name>
    <dbReference type="NCBI Taxonomy" id="310071"/>
    <lineage>
        <taxon>Bacteria</taxon>
        <taxon>Bacillati</taxon>
        <taxon>Actinomycetota</taxon>
        <taxon>Acidimicrobiia</taxon>
        <taxon>Acidimicrobiales</taxon>
        <taxon>environmental samples</taxon>
    </lineage>
</organism>
<feature type="region of interest" description="Disordered" evidence="1">
    <location>
        <begin position="1"/>
        <end position="164"/>
    </location>
</feature>
<dbReference type="EMBL" id="CADCTB010000094">
    <property type="protein sequence ID" value="CAA9236631.1"/>
    <property type="molecule type" value="Genomic_DNA"/>
</dbReference>
<feature type="compositionally biased region" description="Basic and acidic residues" evidence="1">
    <location>
        <begin position="135"/>
        <end position="149"/>
    </location>
</feature>
<reference evidence="2" key="1">
    <citation type="submission" date="2020-02" db="EMBL/GenBank/DDBJ databases">
        <authorList>
            <person name="Meier V. D."/>
        </authorList>
    </citation>
    <scope>NUCLEOTIDE SEQUENCE</scope>
    <source>
        <strain evidence="2">AVDCRST_MAG10</strain>
    </source>
</reference>
<gene>
    <name evidence="2" type="ORF">AVDCRST_MAG10-1569</name>
</gene>